<organism evidence="2 3">
    <name type="scientific">Cirrhinus molitorella</name>
    <name type="common">mud carp</name>
    <dbReference type="NCBI Taxonomy" id="172907"/>
    <lineage>
        <taxon>Eukaryota</taxon>
        <taxon>Metazoa</taxon>
        <taxon>Chordata</taxon>
        <taxon>Craniata</taxon>
        <taxon>Vertebrata</taxon>
        <taxon>Euteleostomi</taxon>
        <taxon>Actinopterygii</taxon>
        <taxon>Neopterygii</taxon>
        <taxon>Teleostei</taxon>
        <taxon>Ostariophysi</taxon>
        <taxon>Cypriniformes</taxon>
        <taxon>Cyprinidae</taxon>
        <taxon>Labeoninae</taxon>
        <taxon>Labeonini</taxon>
        <taxon>Cirrhinus</taxon>
    </lineage>
</organism>
<dbReference type="AlphaFoldDB" id="A0AA88TS07"/>
<dbReference type="Proteomes" id="UP001187343">
    <property type="component" value="Unassembled WGS sequence"/>
</dbReference>
<evidence type="ECO:0000256" key="1">
    <source>
        <dbReference type="SAM" id="MobiDB-lite"/>
    </source>
</evidence>
<name>A0AA88TS07_9TELE</name>
<comment type="caution">
    <text evidence="2">The sequence shown here is derived from an EMBL/GenBank/DDBJ whole genome shotgun (WGS) entry which is preliminary data.</text>
</comment>
<proteinExistence type="predicted"/>
<accession>A0AA88TS07</accession>
<gene>
    <name evidence="2" type="ORF">Q8A67_017793</name>
</gene>
<evidence type="ECO:0000313" key="2">
    <source>
        <dbReference type="EMBL" id="KAK2884156.1"/>
    </source>
</evidence>
<sequence length="68" mass="7060">MGRALPTGRTPAYPAPLSPPSPHLPQLHAAGICPPLGNGAVTLAGCSPQRLDLIYLSCLQLTNTFVLL</sequence>
<feature type="region of interest" description="Disordered" evidence="1">
    <location>
        <begin position="1"/>
        <end position="21"/>
    </location>
</feature>
<keyword evidence="3" id="KW-1185">Reference proteome</keyword>
<dbReference type="EMBL" id="JAUYZG010000017">
    <property type="protein sequence ID" value="KAK2884156.1"/>
    <property type="molecule type" value="Genomic_DNA"/>
</dbReference>
<evidence type="ECO:0000313" key="3">
    <source>
        <dbReference type="Proteomes" id="UP001187343"/>
    </source>
</evidence>
<protein>
    <submittedName>
        <fullName evidence="2">Uncharacterized protein</fullName>
    </submittedName>
</protein>
<reference evidence="2" key="1">
    <citation type="submission" date="2023-08" db="EMBL/GenBank/DDBJ databases">
        <title>Chromosome-level Genome Assembly of mud carp (Cirrhinus molitorella).</title>
        <authorList>
            <person name="Liu H."/>
        </authorList>
    </citation>
    <scope>NUCLEOTIDE SEQUENCE</scope>
    <source>
        <strain evidence="2">Prfri</strain>
        <tissue evidence="2">Muscle</tissue>
    </source>
</reference>